<organism evidence="3 4">
    <name type="scientific">Paracoccus yeei</name>
    <dbReference type="NCBI Taxonomy" id="147645"/>
    <lineage>
        <taxon>Bacteria</taxon>
        <taxon>Pseudomonadati</taxon>
        <taxon>Pseudomonadota</taxon>
        <taxon>Alphaproteobacteria</taxon>
        <taxon>Rhodobacterales</taxon>
        <taxon>Paracoccaceae</taxon>
        <taxon>Paracoccus</taxon>
    </lineage>
</organism>
<dbReference type="GO" id="GO:0033388">
    <property type="term" value="P:putrescine biosynthetic process from arginine"/>
    <property type="evidence" value="ECO:0007669"/>
    <property type="project" value="TreeGrafter"/>
</dbReference>
<dbReference type="GO" id="GO:0050126">
    <property type="term" value="F:N-carbamoylputrescine amidase activity"/>
    <property type="evidence" value="ECO:0007669"/>
    <property type="project" value="TreeGrafter"/>
</dbReference>
<dbReference type="PANTHER" id="PTHR43674">
    <property type="entry name" value="NITRILASE C965.09-RELATED"/>
    <property type="match status" value="1"/>
</dbReference>
<name>A0A386UR20_9RHOB</name>
<keyword evidence="1" id="KW-0378">Hydrolase</keyword>
<dbReference type="Gene3D" id="3.60.110.10">
    <property type="entry name" value="Carbon-nitrogen hydrolase"/>
    <property type="match status" value="1"/>
</dbReference>
<dbReference type="AlphaFoldDB" id="A0A386UR20"/>
<evidence type="ECO:0000313" key="4">
    <source>
        <dbReference type="Proteomes" id="UP000272010"/>
    </source>
</evidence>
<evidence type="ECO:0000313" key="3">
    <source>
        <dbReference type="EMBL" id="AYF03174.1"/>
    </source>
</evidence>
<feature type="domain" description="CN hydrolase" evidence="2">
    <location>
        <begin position="4"/>
        <end position="246"/>
    </location>
</feature>
<dbReference type="SUPFAM" id="SSF56317">
    <property type="entry name" value="Carbon-nitrogen hydrolase"/>
    <property type="match status" value="1"/>
</dbReference>
<gene>
    <name evidence="3" type="ORF">PY32053_03617</name>
</gene>
<dbReference type="InterPro" id="IPR036526">
    <property type="entry name" value="C-N_Hydrolase_sf"/>
</dbReference>
<dbReference type="Proteomes" id="UP000272010">
    <property type="component" value="Plasmid pYEE1"/>
</dbReference>
<dbReference type="RefSeq" id="WP_147405572.1">
    <property type="nucleotide sequence ID" value="NZ_CP031079.1"/>
</dbReference>
<dbReference type="Pfam" id="PF00795">
    <property type="entry name" value="CN_hydrolase"/>
    <property type="match status" value="1"/>
</dbReference>
<keyword evidence="3" id="KW-0614">Plasmid</keyword>
<protein>
    <recommendedName>
        <fullName evidence="2">CN hydrolase domain-containing protein</fullName>
    </recommendedName>
</protein>
<reference evidence="4" key="1">
    <citation type="submission" date="2018-07" db="EMBL/GenBank/DDBJ databases">
        <title>Genome Structure of the Opportunistic Pathogen Paracoccus yeei (Alphaproteobacteria) and Identification of Putative Virulence Factors.</title>
        <authorList>
            <person name="Lasek R."/>
            <person name="Szuplewska M."/>
            <person name="Mitura M."/>
            <person name="Decewicz P."/>
            <person name="Chmielowska C."/>
            <person name="Pawlot A."/>
            <person name="Sentkowska D."/>
            <person name="Czarnecki J."/>
            <person name="Bartosik D."/>
        </authorList>
    </citation>
    <scope>NUCLEOTIDE SEQUENCE [LARGE SCALE GENOMIC DNA]</scope>
    <source>
        <strain evidence="4">CCUG 32053</strain>
        <plasmid evidence="4">pyee1</plasmid>
    </source>
</reference>
<dbReference type="EMBL" id="CP031079">
    <property type="protein sequence ID" value="AYF03174.1"/>
    <property type="molecule type" value="Genomic_DNA"/>
</dbReference>
<dbReference type="PROSITE" id="PS50263">
    <property type="entry name" value="CN_HYDROLASE"/>
    <property type="match status" value="1"/>
</dbReference>
<dbReference type="InterPro" id="IPR003010">
    <property type="entry name" value="C-N_Hydrolase"/>
</dbReference>
<accession>A0A386UR20</accession>
<proteinExistence type="predicted"/>
<evidence type="ECO:0000259" key="2">
    <source>
        <dbReference type="PROSITE" id="PS50263"/>
    </source>
</evidence>
<dbReference type="InterPro" id="IPR050345">
    <property type="entry name" value="Aliph_Amidase/BUP"/>
</dbReference>
<dbReference type="PANTHER" id="PTHR43674:SF2">
    <property type="entry name" value="BETA-UREIDOPROPIONASE"/>
    <property type="match status" value="1"/>
</dbReference>
<sequence>MSCLTVAAAQIACEPGDIAANLSLHLDAISDARRREVGLLVFPELSLTDYLSRPDTGRLVRRLDDAEPAAIARAAGDMAVSFGMILAEHGAVFNAQVLVGTGAAPAVHRKLNLPHYGNLYEADHYEAGQKLDVFETCAGRLSTLICADSWNPALVWLAAQQAPDLLVQPIASARGAVGAEFDNPAGWRINLRHTATTYGLPTIMCNHCGTRGGLEFWGGSRILDAFGRELIELDDAPGLAVAEIDPAMTLRARTLLPTVRDANPALIATLMRAGGLA</sequence>
<evidence type="ECO:0000256" key="1">
    <source>
        <dbReference type="ARBA" id="ARBA00022801"/>
    </source>
</evidence>
<geneLocation type="plasmid" evidence="4">
    <name>pyee1</name>
</geneLocation>